<organism evidence="3 4">
    <name type="scientific">Methylobacterium tardum</name>
    <dbReference type="NCBI Taxonomy" id="374432"/>
    <lineage>
        <taxon>Bacteria</taxon>
        <taxon>Pseudomonadati</taxon>
        <taxon>Pseudomonadota</taxon>
        <taxon>Alphaproteobacteria</taxon>
        <taxon>Hyphomicrobiales</taxon>
        <taxon>Methylobacteriaceae</taxon>
        <taxon>Methylobacterium</taxon>
    </lineage>
</organism>
<dbReference type="Gene3D" id="3.90.1170.50">
    <property type="entry name" value="Aldehyde oxidase/xanthine dehydrogenase, a/b hammerhead"/>
    <property type="match status" value="1"/>
</dbReference>
<dbReference type="AlphaFoldDB" id="A0AA37TR19"/>
<dbReference type="SMART" id="SM01008">
    <property type="entry name" value="Ald_Xan_dh_C"/>
    <property type="match status" value="1"/>
</dbReference>
<dbReference type="Pfam" id="PF20256">
    <property type="entry name" value="MoCoBD_2"/>
    <property type="match status" value="1"/>
</dbReference>
<feature type="region of interest" description="Disordered" evidence="1">
    <location>
        <begin position="1"/>
        <end position="35"/>
    </location>
</feature>
<dbReference type="Gene3D" id="3.30.365.10">
    <property type="entry name" value="Aldehyde oxidase/xanthine dehydrogenase, molybdopterin binding domain"/>
    <property type="match status" value="4"/>
</dbReference>
<protein>
    <submittedName>
        <fullName evidence="3">Dehydrogenase</fullName>
    </submittedName>
</protein>
<comment type="caution">
    <text evidence="3">The sequence shown here is derived from an EMBL/GenBank/DDBJ whole genome shotgun (WGS) entry which is preliminary data.</text>
</comment>
<dbReference type="SUPFAM" id="SSF56003">
    <property type="entry name" value="Molybdenum cofactor-binding domain"/>
    <property type="match status" value="1"/>
</dbReference>
<evidence type="ECO:0000313" key="4">
    <source>
        <dbReference type="Proteomes" id="UP001157440"/>
    </source>
</evidence>
<dbReference type="SUPFAM" id="SSF54665">
    <property type="entry name" value="CO dehydrogenase molybdoprotein N-domain-like"/>
    <property type="match status" value="1"/>
</dbReference>
<dbReference type="GO" id="GO:0016491">
    <property type="term" value="F:oxidoreductase activity"/>
    <property type="evidence" value="ECO:0007669"/>
    <property type="project" value="InterPro"/>
</dbReference>
<reference evidence="4" key="1">
    <citation type="journal article" date="2019" name="Int. J. Syst. Evol. Microbiol.">
        <title>The Global Catalogue of Microorganisms (GCM) 10K type strain sequencing project: providing services to taxonomists for standard genome sequencing and annotation.</title>
        <authorList>
            <consortium name="The Broad Institute Genomics Platform"/>
            <consortium name="The Broad Institute Genome Sequencing Center for Infectious Disease"/>
            <person name="Wu L."/>
            <person name="Ma J."/>
        </authorList>
    </citation>
    <scope>NUCLEOTIDE SEQUENCE [LARGE SCALE GENOMIC DNA]</scope>
    <source>
        <strain evidence="4">NBRC 103632</strain>
    </source>
</reference>
<sequence length="758" mass="78980">MTATSKPSNMPASNLPAGAIRHGSSIGQPLTRRDGPLKVTGQARFSADNLPPGTLHAALCVARIAKGRVTGLDVAAAEAHPGVVAVMRPGHAPTLAKDPDAKDGPFTFRLDLLQNDRVRYANQPIAVVIAETLEAATEGARLLAPTYAAETPRIGLDSGEAFTPPSVGVGAPPAESDGDVEAGLSAASKRIAATYETPAQYHNAMEPHAAVASWEGDRLSLFMPTQALAMSQARLAGLFGISPEDIHIESPYLGGGFGSKGVPAGPQVLACMAAKLVGRPVKLVPTRSQMYGPMGHRGPTRQTLRLGTDDAGKLTALDHHILTASSSFDDFFEPAGRATSTLYASPALAIRHEAVRLDTGTPLFMRAPGEATGSVALESALDEMAFELGMDPLEFRLANYAEVEPLTGKPFSSKALRECYRRGAEAFGWAGRPLQPRQTRDKDGFLVGTGMGTATFPALIFEGMARAEIRADGTGTVELGAIDMGQGSWTALAQIAADGLGIGMDALTFRMGSSDLPNAGIAGGSGHTATAGGAIHAAAADVIRQLAELATNDPASPLYGAGNAGVTAADGRLTRRDDPSRGESVTDILKRAGRARIEGQGKAGADPAAQASYAMHAHGAVFAEVKVDPDLGQIRVSRLVGAFAAGRVINPRLVQSQYYGGMIWGLSFALHERAEMDPRTGRFLNDNLAEYHVPVNADVPAMEAILVHEDDAVVNNLGVKGVGEIGITGTVGAIANAVWHATGVRVREMPITLDKLLG</sequence>
<dbReference type="PANTHER" id="PTHR11908:SF153">
    <property type="entry name" value="DEHYDROGENASE"/>
    <property type="match status" value="1"/>
</dbReference>
<dbReference type="EMBL" id="BSPL01000034">
    <property type="protein sequence ID" value="GLS74236.1"/>
    <property type="molecule type" value="Genomic_DNA"/>
</dbReference>
<dbReference type="PANTHER" id="PTHR11908">
    <property type="entry name" value="XANTHINE DEHYDROGENASE"/>
    <property type="match status" value="1"/>
</dbReference>
<feature type="compositionally biased region" description="Polar residues" evidence="1">
    <location>
        <begin position="1"/>
        <end position="12"/>
    </location>
</feature>
<keyword evidence="4" id="KW-1185">Reference proteome</keyword>
<proteinExistence type="predicted"/>
<evidence type="ECO:0000259" key="2">
    <source>
        <dbReference type="SMART" id="SM01008"/>
    </source>
</evidence>
<dbReference type="InterPro" id="IPR036856">
    <property type="entry name" value="Ald_Oxase/Xan_DH_a/b_sf"/>
</dbReference>
<dbReference type="RefSeq" id="WP_238199007.1">
    <property type="nucleotide sequence ID" value="NZ_BPQZ01000029.1"/>
</dbReference>
<dbReference type="GO" id="GO:0005506">
    <property type="term" value="F:iron ion binding"/>
    <property type="evidence" value="ECO:0007669"/>
    <property type="project" value="InterPro"/>
</dbReference>
<dbReference type="InterPro" id="IPR046867">
    <property type="entry name" value="AldOxase/xan_DH_MoCoBD2"/>
</dbReference>
<dbReference type="InterPro" id="IPR008274">
    <property type="entry name" value="AldOxase/xan_DH_MoCoBD1"/>
</dbReference>
<name>A0AA37TR19_9HYPH</name>
<evidence type="ECO:0000256" key="1">
    <source>
        <dbReference type="SAM" id="MobiDB-lite"/>
    </source>
</evidence>
<dbReference type="InterPro" id="IPR037165">
    <property type="entry name" value="AldOxase/xan_DH_Mopterin-bd_sf"/>
</dbReference>
<accession>A0AA37TR19</accession>
<dbReference type="InterPro" id="IPR000674">
    <property type="entry name" value="Ald_Oxase/Xan_DH_a/b"/>
</dbReference>
<evidence type="ECO:0000313" key="3">
    <source>
        <dbReference type="EMBL" id="GLS74236.1"/>
    </source>
</evidence>
<dbReference type="InterPro" id="IPR016208">
    <property type="entry name" value="Ald_Oxase/xanthine_DH-like"/>
</dbReference>
<dbReference type="Pfam" id="PF02738">
    <property type="entry name" value="MoCoBD_1"/>
    <property type="match status" value="1"/>
</dbReference>
<gene>
    <name evidence="3" type="ORF">GCM10007890_62510</name>
</gene>
<feature type="domain" description="Aldehyde oxidase/xanthine dehydrogenase a/b hammerhead" evidence="2">
    <location>
        <begin position="40"/>
        <end position="151"/>
    </location>
</feature>
<dbReference type="Pfam" id="PF01315">
    <property type="entry name" value="Ald_Xan_dh_C"/>
    <property type="match status" value="1"/>
</dbReference>
<dbReference type="Proteomes" id="UP001157440">
    <property type="component" value="Unassembled WGS sequence"/>
</dbReference>